<evidence type="ECO:0000313" key="11">
    <source>
        <dbReference type="EMBL" id="KEQ57530.1"/>
    </source>
</evidence>
<dbReference type="AlphaFoldDB" id="A0A074VA77"/>
<dbReference type="GO" id="GO:0005507">
    <property type="term" value="F:copper ion binding"/>
    <property type="evidence" value="ECO:0007669"/>
    <property type="project" value="InterPro"/>
</dbReference>
<evidence type="ECO:0000256" key="6">
    <source>
        <dbReference type="ARBA" id="ARBA00023180"/>
    </source>
</evidence>
<keyword evidence="6" id="KW-0325">Glycoprotein</keyword>
<reference evidence="11 12" key="1">
    <citation type="journal article" date="2014" name="BMC Genomics">
        <title>Genome sequencing of four Aureobasidium pullulans varieties: biotechnological potential, stress tolerance, and description of new species.</title>
        <authorList>
            <person name="Gostin Ar C."/>
            <person name="Ohm R.A."/>
            <person name="Kogej T."/>
            <person name="Sonjak S."/>
            <person name="Turk M."/>
            <person name="Zajc J."/>
            <person name="Zalar P."/>
            <person name="Grube M."/>
            <person name="Sun H."/>
            <person name="Han J."/>
            <person name="Sharma A."/>
            <person name="Chiniquy J."/>
            <person name="Ngan C.Y."/>
            <person name="Lipzen A."/>
            <person name="Barry K."/>
            <person name="Grigoriev I.V."/>
            <person name="Gunde-Cimerman N."/>
        </authorList>
    </citation>
    <scope>NUCLEOTIDE SEQUENCE [LARGE SCALE GENOMIC DNA]</scope>
    <source>
        <strain evidence="11 12">CBS 110374</strain>
    </source>
</reference>
<dbReference type="GO" id="GO:0016491">
    <property type="term" value="F:oxidoreductase activity"/>
    <property type="evidence" value="ECO:0007669"/>
    <property type="project" value="UniProtKB-KW"/>
</dbReference>
<dbReference type="STRING" id="1043003.A0A074VA77"/>
<evidence type="ECO:0000256" key="7">
    <source>
        <dbReference type="SAM" id="SignalP"/>
    </source>
</evidence>
<evidence type="ECO:0000313" key="12">
    <source>
        <dbReference type="Proteomes" id="UP000030672"/>
    </source>
</evidence>
<evidence type="ECO:0000256" key="2">
    <source>
        <dbReference type="ARBA" id="ARBA00022723"/>
    </source>
</evidence>
<protein>
    <recommendedName>
        <fullName evidence="13">Multicopper oxidase</fullName>
    </recommendedName>
</protein>
<feature type="chain" id="PRO_5001701571" description="Multicopper oxidase" evidence="7">
    <location>
        <begin position="19"/>
        <end position="631"/>
    </location>
</feature>
<evidence type="ECO:0000256" key="3">
    <source>
        <dbReference type="ARBA" id="ARBA00022729"/>
    </source>
</evidence>
<dbReference type="Proteomes" id="UP000030672">
    <property type="component" value="Unassembled WGS sequence"/>
</dbReference>
<dbReference type="InterPro" id="IPR045087">
    <property type="entry name" value="Cu-oxidase_fam"/>
</dbReference>
<keyword evidence="12" id="KW-1185">Reference proteome</keyword>
<dbReference type="PROSITE" id="PS00079">
    <property type="entry name" value="MULTICOPPER_OXIDASE1"/>
    <property type="match status" value="1"/>
</dbReference>
<dbReference type="CDD" id="cd04207">
    <property type="entry name" value="CuRO_3_LCC_like"/>
    <property type="match status" value="1"/>
</dbReference>
<proteinExistence type="inferred from homology"/>
<dbReference type="GeneID" id="63917283"/>
<dbReference type="CDD" id="cd13850">
    <property type="entry name" value="CuRO_1_Abr2_like"/>
    <property type="match status" value="1"/>
</dbReference>
<dbReference type="PROSITE" id="PS00080">
    <property type="entry name" value="MULTICOPPER_OXIDASE2"/>
    <property type="match status" value="1"/>
</dbReference>
<dbReference type="SUPFAM" id="SSF49503">
    <property type="entry name" value="Cupredoxins"/>
    <property type="match status" value="3"/>
</dbReference>
<feature type="domain" description="Plastocyanin-like" evidence="10">
    <location>
        <begin position="32"/>
        <end position="141"/>
    </location>
</feature>
<dbReference type="Pfam" id="PF07731">
    <property type="entry name" value="Cu-oxidase_2"/>
    <property type="match status" value="1"/>
</dbReference>
<evidence type="ECO:0008006" key="13">
    <source>
        <dbReference type="Google" id="ProtNLM"/>
    </source>
</evidence>
<dbReference type="HOGENOM" id="CLU_006504_5_1_1"/>
<feature type="domain" description="Plastocyanin-like" evidence="9">
    <location>
        <begin position="455"/>
        <end position="580"/>
    </location>
</feature>
<name>A0A074VA77_AURM1</name>
<dbReference type="InterPro" id="IPR001117">
    <property type="entry name" value="Cu-oxidase_2nd"/>
</dbReference>
<evidence type="ECO:0000259" key="8">
    <source>
        <dbReference type="Pfam" id="PF00394"/>
    </source>
</evidence>
<keyword evidence="4" id="KW-0560">Oxidoreductase</keyword>
<dbReference type="InterPro" id="IPR002355">
    <property type="entry name" value="Cu_oxidase_Cu_BS"/>
</dbReference>
<evidence type="ECO:0000259" key="9">
    <source>
        <dbReference type="Pfam" id="PF07731"/>
    </source>
</evidence>
<gene>
    <name evidence="11" type="ORF">M437DRAFT_61302</name>
</gene>
<organism evidence="11 12">
    <name type="scientific">Aureobasidium melanogenum (strain CBS 110374)</name>
    <name type="common">Aureobasidium pullulans var. melanogenum</name>
    <dbReference type="NCBI Taxonomy" id="1043003"/>
    <lineage>
        <taxon>Eukaryota</taxon>
        <taxon>Fungi</taxon>
        <taxon>Dikarya</taxon>
        <taxon>Ascomycota</taxon>
        <taxon>Pezizomycotina</taxon>
        <taxon>Dothideomycetes</taxon>
        <taxon>Dothideomycetidae</taxon>
        <taxon>Dothideales</taxon>
        <taxon>Saccotheciaceae</taxon>
        <taxon>Aureobasidium</taxon>
    </lineage>
</organism>
<sequence>MLATTLLLLICELQAVCAITRFYNLTLHSGVRSPDGYPREVYLINDQQPGPLIEANQGDTLEVTVFNNLTVENTIHWHGLLQRGTPDMDGVPGVTQFPIPAGGNFTYRMPLGDQYGFYWYHSHFKTYYDDAVRGPLLIHPSPSLQRPFESLAKNATDLPALLQAERNATPVLLADWYHNLSNSVYQEYMTTGAFPNCVDSLLANGRGRVQCLPDSRAMSTPVSSGGTGGGQMQSTALNALGCTPPMMFNPGYSMDSLPAVTCNNTSSPLLTIPANYSQGWLALHLVNAAATSKLRVSLDAHSMFVFAADGLYVEMQEVKVLPISIGQRYSVMIRLDQKPGKYYLRFASYPVGDMQQVIEDQAIIQYDASCTMTAIVSTGLTYTAIPYDDPRSIWMLLNGSAKAQARVLNEKNLAPLNSNTPPSSPADLTKVFTINQTDPVVWVVDKYPYSEPQVPVIYGNSSDGWTANTTIHMPYNATIDVVMQIANDSMDVMGHPMHLHGHKFWVLGSGSGPFPYSSVDDAPRSAINLQNPPYRDTVELPASGWVVIRYITDNPGGWLFHCHIQWHLVSGMALVLVEGDDLLPGIVSAPRNITTPGVSQPSVTSSSGTDQLTPRGGGMLLAVAMLYILLV</sequence>
<evidence type="ECO:0000256" key="4">
    <source>
        <dbReference type="ARBA" id="ARBA00023002"/>
    </source>
</evidence>
<keyword evidence="3 7" id="KW-0732">Signal</keyword>
<dbReference type="RefSeq" id="XP_040874554.1">
    <property type="nucleotide sequence ID" value="XM_041023910.1"/>
</dbReference>
<dbReference type="Gene3D" id="2.60.40.420">
    <property type="entry name" value="Cupredoxins - blue copper proteins"/>
    <property type="match status" value="3"/>
</dbReference>
<dbReference type="InterPro" id="IPR011706">
    <property type="entry name" value="Cu-oxidase_C"/>
</dbReference>
<dbReference type="InterPro" id="IPR011707">
    <property type="entry name" value="Cu-oxidase-like_N"/>
</dbReference>
<dbReference type="EMBL" id="KL584898">
    <property type="protein sequence ID" value="KEQ57530.1"/>
    <property type="molecule type" value="Genomic_DNA"/>
</dbReference>
<feature type="signal peptide" evidence="7">
    <location>
        <begin position="1"/>
        <end position="18"/>
    </location>
</feature>
<evidence type="ECO:0000256" key="5">
    <source>
        <dbReference type="ARBA" id="ARBA00023008"/>
    </source>
</evidence>
<dbReference type="Pfam" id="PF07732">
    <property type="entry name" value="Cu-oxidase_3"/>
    <property type="match status" value="1"/>
</dbReference>
<dbReference type="PANTHER" id="PTHR11709">
    <property type="entry name" value="MULTI-COPPER OXIDASE"/>
    <property type="match status" value="1"/>
</dbReference>
<dbReference type="Pfam" id="PF00394">
    <property type="entry name" value="Cu-oxidase"/>
    <property type="match status" value="1"/>
</dbReference>
<dbReference type="PANTHER" id="PTHR11709:SF488">
    <property type="entry name" value="LACCASE-RELATED"/>
    <property type="match status" value="1"/>
</dbReference>
<dbReference type="InterPro" id="IPR008972">
    <property type="entry name" value="Cupredoxin"/>
</dbReference>
<feature type="domain" description="Plastocyanin-like" evidence="8">
    <location>
        <begin position="168"/>
        <end position="366"/>
    </location>
</feature>
<dbReference type="InterPro" id="IPR033138">
    <property type="entry name" value="Cu_oxidase_CS"/>
</dbReference>
<keyword evidence="2" id="KW-0479">Metal-binding</keyword>
<evidence type="ECO:0000259" key="10">
    <source>
        <dbReference type="Pfam" id="PF07732"/>
    </source>
</evidence>
<keyword evidence="5" id="KW-0186">Copper</keyword>
<accession>A0A074VA77</accession>
<comment type="similarity">
    <text evidence="1">Belongs to the multicopper oxidase family.</text>
</comment>
<evidence type="ECO:0000256" key="1">
    <source>
        <dbReference type="ARBA" id="ARBA00010609"/>
    </source>
</evidence>